<dbReference type="RefSeq" id="WP_176029013.1">
    <property type="nucleotide sequence ID" value="NZ_JBHSJV010000001.1"/>
</dbReference>
<evidence type="ECO:0000313" key="2">
    <source>
        <dbReference type="EMBL" id="MFD2593325.1"/>
    </source>
</evidence>
<evidence type="ECO:0000259" key="1">
    <source>
        <dbReference type="Pfam" id="PF20033"/>
    </source>
</evidence>
<gene>
    <name evidence="2" type="ORF">ACFSTE_20990</name>
</gene>
<proteinExistence type="predicted"/>
<organism evidence="2 3">
    <name type="scientific">Aquimarina hainanensis</name>
    <dbReference type="NCBI Taxonomy" id="1578017"/>
    <lineage>
        <taxon>Bacteria</taxon>
        <taxon>Pseudomonadati</taxon>
        <taxon>Bacteroidota</taxon>
        <taxon>Flavobacteriia</taxon>
        <taxon>Flavobacteriales</taxon>
        <taxon>Flavobacteriaceae</taxon>
        <taxon>Aquimarina</taxon>
    </lineage>
</organism>
<feature type="domain" description="DUF6438" evidence="1">
    <location>
        <begin position="27"/>
        <end position="134"/>
    </location>
</feature>
<protein>
    <submittedName>
        <fullName evidence="2">DUF6438 domain-containing protein</fullName>
    </submittedName>
</protein>
<keyword evidence="3" id="KW-1185">Reference proteome</keyword>
<dbReference type="PROSITE" id="PS51257">
    <property type="entry name" value="PROKAR_LIPOPROTEIN"/>
    <property type="match status" value="1"/>
</dbReference>
<evidence type="ECO:0000313" key="3">
    <source>
        <dbReference type="Proteomes" id="UP001597459"/>
    </source>
</evidence>
<name>A0ABW5NFZ2_9FLAO</name>
<dbReference type="Pfam" id="PF20033">
    <property type="entry name" value="DUF6438"/>
    <property type="match status" value="1"/>
</dbReference>
<reference evidence="3" key="1">
    <citation type="journal article" date="2019" name="Int. J. Syst. Evol. Microbiol.">
        <title>The Global Catalogue of Microorganisms (GCM) 10K type strain sequencing project: providing services to taxonomists for standard genome sequencing and annotation.</title>
        <authorList>
            <consortium name="The Broad Institute Genomics Platform"/>
            <consortium name="The Broad Institute Genome Sequencing Center for Infectious Disease"/>
            <person name="Wu L."/>
            <person name="Ma J."/>
        </authorList>
    </citation>
    <scope>NUCLEOTIDE SEQUENCE [LARGE SCALE GENOMIC DNA]</scope>
    <source>
        <strain evidence="3">KCTC 42423</strain>
    </source>
</reference>
<sequence length="137" mass="15449">MRLVLIVSLFITIISCASSQKELPSSYIKLSKTSCLGTCPVYDIKISKKGLLLYNGINHVPTMGVLQKQLSDKELNKIISLFETSKFKTIKPVIKKEIRDIPKVIISYENQLLKFHGNQVPESIQTIITYLEAIVQP</sequence>
<dbReference type="Proteomes" id="UP001597459">
    <property type="component" value="Unassembled WGS sequence"/>
</dbReference>
<dbReference type="InterPro" id="IPR045497">
    <property type="entry name" value="DUF6438"/>
</dbReference>
<dbReference type="EMBL" id="JBHULX010000046">
    <property type="protein sequence ID" value="MFD2593325.1"/>
    <property type="molecule type" value="Genomic_DNA"/>
</dbReference>
<comment type="caution">
    <text evidence="2">The sequence shown here is derived from an EMBL/GenBank/DDBJ whole genome shotgun (WGS) entry which is preliminary data.</text>
</comment>
<accession>A0ABW5NFZ2</accession>